<gene>
    <name evidence="3" type="ORF">SRB5_11220</name>
</gene>
<comment type="caution">
    <text evidence="3">The sequence shown here is derived from an EMBL/GenBank/DDBJ whole genome shotgun (WGS) entry which is preliminary data.</text>
</comment>
<name>A0A7K0CC41_9ACTN</name>
<accession>A0A7K0CC41</accession>
<keyword evidence="1" id="KW-0732">Signal</keyword>
<feature type="domain" description="Peptidoglycan binding-like" evidence="2">
    <location>
        <begin position="67"/>
        <end position="129"/>
    </location>
</feature>
<dbReference type="Proteomes" id="UP000466345">
    <property type="component" value="Unassembled WGS sequence"/>
</dbReference>
<dbReference type="InterPro" id="IPR036365">
    <property type="entry name" value="PGBD-like_sf"/>
</dbReference>
<organism evidence="3 4">
    <name type="scientific">Streptomyces smaragdinus</name>
    <dbReference type="NCBI Taxonomy" id="2585196"/>
    <lineage>
        <taxon>Bacteria</taxon>
        <taxon>Bacillati</taxon>
        <taxon>Actinomycetota</taxon>
        <taxon>Actinomycetes</taxon>
        <taxon>Kitasatosporales</taxon>
        <taxon>Streptomycetaceae</taxon>
        <taxon>Streptomyces</taxon>
    </lineage>
</organism>
<dbReference type="RefSeq" id="WP_153450282.1">
    <property type="nucleotide sequence ID" value="NZ_WEGJ01000002.1"/>
</dbReference>
<dbReference type="EMBL" id="WEGJ01000002">
    <property type="protein sequence ID" value="MQY11008.1"/>
    <property type="molecule type" value="Genomic_DNA"/>
</dbReference>
<evidence type="ECO:0000259" key="2">
    <source>
        <dbReference type="Pfam" id="PF01471"/>
    </source>
</evidence>
<evidence type="ECO:0000313" key="3">
    <source>
        <dbReference type="EMBL" id="MQY11008.1"/>
    </source>
</evidence>
<dbReference type="AlphaFoldDB" id="A0A7K0CC41"/>
<proteinExistence type="predicted"/>
<dbReference type="SUPFAM" id="SSF47090">
    <property type="entry name" value="PGBD-like"/>
    <property type="match status" value="1"/>
</dbReference>
<evidence type="ECO:0000313" key="4">
    <source>
        <dbReference type="Proteomes" id="UP000466345"/>
    </source>
</evidence>
<feature type="signal peptide" evidence="1">
    <location>
        <begin position="1"/>
        <end position="22"/>
    </location>
</feature>
<dbReference type="Pfam" id="PF01471">
    <property type="entry name" value="PG_binding_1"/>
    <property type="match status" value="1"/>
</dbReference>
<protein>
    <recommendedName>
        <fullName evidence="2">Peptidoglycan binding-like domain-containing protein</fullName>
    </recommendedName>
</protein>
<dbReference type="OrthoDB" id="3828307at2"/>
<dbReference type="InterPro" id="IPR002477">
    <property type="entry name" value="Peptidoglycan-bd-like"/>
</dbReference>
<dbReference type="Gene3D" id="1.10.101.10">
    <property type="entry name" value="PGBD-like superfamily/PGBD"/>
    <property type="match status" value="1"/>
</dbReference>
<evidence type="ECO:0000256" key="1">
    <source>
        <dbReference type="SAM" id="SignalP"/>
    </source>
</evidence>
<reference evidence="3 4" key="1">
    <citation type="submission" date="2019-10" db="EMBL/GenBank/DDBJ databases">
        <title>Streptomyces smaragdinus sp. nov. and Streptomyces fabii sp. nov., isolated from the gut of fungus growing-termite Macrotermes natalensis.</title>
        <authorList>
            <person name="Schwitalla J."/>
            <person name="Benndorf R."/>
            <person name="Martin K."/>
            <person name="De Beer W."/>
            <person name="Kaster A.-K."/>
            <person name="Vollmers J."/>
            <person name="Poulsen M."/>
            <person name="Beemelmanns C."/>
        </authorList>
    </citation>
    <scope>NUCLEOTIDE SEQUENCE [LARGE SCALE GENOMIC DNA]</scope>
    <source>
        <strain evidence="3 4">RB5</strain>
    </source>
</reference>
<keyword evidence="4" id="KW-1185">Reference proteome</keyword>
<sequence length="149" mass="15814">MKNKLVPLLITLGLALGTVAVAAGPASASPVCSTASYVEARTTMSYIAVPSTSGGDTYCHLQRGAGGEGVKTLQTSLYQCYYLRGPRLAVFNIARDGSYGPKTEAAVKAAQQYHRISADGIYGPQTRNYMMHFGNWEGDVACGYFDTSA</sequence>
<dbReference type="InterPro" id="IPR036366">
    <property type="entry name" value="PGBDSf"/>
</dbReference>
<feature type="chain" id="PRO_5039606246" description="Peptidoglycan binding-like domain-containing protein" evidence="1">
    <location>
        <begin position="23"/>
        <end position="149"/>
    </location>
</feature>